<feature type="region of interest" description="Disordered" evidence="1">
    <location>
        <begin position="1"/>
        <end position="24"/>
    </location>
</feature>
<evidence type="ECO:0000313" key="2">
    <source>
        <dbReference type="EMBL" id="KAH0748626.1"/>
    </source>
</evidence>
<reference evidence="2 3" key="1">
    <citation type="journal article" date="2021" name="bioRxiv">
        <title>Chromosome-scale and haplotype-resolved genome assembly of a tetraploid potato cultivar.</title>
        <authorList>
            <person name="Sun H."/>
            <person name="Jiao W.-B."/>
            <person name="Krause K."/>
            <person name="Campoy J.A."/>
            <person name="Goel M."/>
            <person name="Folz-Donahue K."/>
            <person name="Kukat C."/>
            <person name="Huettel B."/>
            <person name="Schneeberger K."/>
        </authorList>
    </citation>
    <scope>NUCLEOTIDE SEQUENCE [LARGE SCALE GENOMIC DNA]</scope>
    <source>
        <strain evidence="2">SolTubOtavaFocal</strain>
        <tissue evidence="2">Leaves</tissue>
    </source>
</reference>
<dbReference type="Proteomes" id="UP000826656">
    <property type="component" value="Unassembled WGS sequence"/>
</dbReference>
<dbReference type="PANTHER" id="PTHR31286:SF164">
    <property type="entry name" value="ZINC FINGER, CCHC-TYPE"/>
    <property type="match status" value="1"/>
</dbReference>
<feature type="compositionally biased region" description="Basic and acidic residues" evidence="1">
    <location>
        <begin position="571"/>
        <end position="582"/>
    </location>
</feature>
<feature type="compositionally biased region" description="Low complexity" evidence="1">
    <location>
        <begin position="280"/>
        <end position="292"/>
    </location>
</feature>
<feature type="region of interest" description="Disordered" evidence="1">
    <location>
        <begin position="535"/>
        <end position="591"/>
    </location>
</feature>
<feature type="compositionally biased region" description="Basic and acidic residues" evidence="1">
    <location>
        <begin position="241"/>
        <end position="252"/>
    </location>
</feature>
<keyword evidence="3" id="KW-1185">Reference proteome</keyword>
<proteinExistence type="predicted"/>
<organism evidence="2 3">
    <name type="scientific">Solanum tuberosum</name>
    <name type="common">Potato</name>
    <dbReference type="NCBI Taxonomy" id="4113"/>
    <lineage>
        <taxon>Eukaryota</taxon>
        <taxon>Viridiplantae</taxon>
        <taxon>Streptophyta</taxon>
        <taxon>Embryophyta</taxon>
        <taxon>Tracheophyta</taxon>
        <taxon>Spermatophyta</taxon>
        <taxon>Magnoliopsida</taxon>
        <taxon>eudicotyledons</taxon>
        <taxon>Gunneridae</taxon>
        <taxon>Pentapetalae</taxon>
        <taxon>asterids</taxon>
        <taxon>lamiids</taxon>
        <taxon>Solanales</taxon>
        <taxon>Solanaceae</taxon>
        <taxon>Solanoideae</taxon>
        <taxon>Solaneae</taxon>
        <taxon>Solanum</taxon>
    </lineage>
</organism>
<dbReference type="InterPro" id="IPR040256">
    <property type="entry name" value="At4g02000-like"/>
</dbReference>
<gene>
    <name evidence="2" type="ORF">KY290_027858</name>
</gene>
<dbReference type="EMBL" id="JAIVGD010000019">
    <property type="protein sequence ID" value="KAH0748626.1"/>
    <property type="molecule type" value="Genomic_DNA"/>
</dbReference>
<feature type="compositionally biased region" description="Polar residues" evidence="1">
    <location>
        <begin position="253"/>
        <end position="262"/>
    </location>
</feature>
<feature type="compositionally biased region" description="Polar residues" evidence="1">
    <location>
        <begin position="1"/>
        <end position="11"/>
    </location>
</feature>
<sequence>MLICTTMTSPGGSDPAGPSQNNPLIEEPTLPIKGNPPKLDYSKAVTGASKVIPKTSSLVKARQTTHNGMPTVIFKVDDYYGVMVDECKWTLVGKFTYGRPRIEVIRSKFLEKIPLKDIFLASMETSIAPIWVLLPELKYHLFKWDYLKQILAQVGNPLKEDVATVIRSRPNLTKVRVEVDLLKPLPQSVWGVPSFCRTCNLQGHNITNCNVEAKKGNRTKKEGPQTNEGKTGQIVVQNHKETAQGHNKEINRNKASTSQNVQYMDEEGFTKVTRNKNKTKTASSTNNTGNSNVDKDKGKVGKASKAPLNGGSSMNTEDKIVEEGGSKQPEVENDQDHPEKIKSVQALRGNIEKVPIHPKKIKSSKSKKQQQYTTTPFLKVKNMMWRKLKTKNILEGKFIDNKATKKPHAIADPNNRDGKQMIITSQSGKQNSEDNDNASNSSDQIVYPMTADTTSIQAKGLKLVIDLGILQKVCVDKKEIQEPYSPDNENDEYFHDTSEEHVDNTSSDEDVIESFLETVEEDDVEVADSLIDAFAPFPKEPNPMIQEQEEVIQKQGLSPRGQNQKTRKNGKKGDINATHENKLATTKPNIS</sequence>
<evidence type="ECO:0000313" key="3">
    <source>
        <dbReference type="Proteomes" id="UP000826656"/>
    </source>
</evidence>
<evidence type="ECO:0000256" key="1">
    <source>
        <dbReference type="SAM" id="MobiDB-lite"/>
    </source>
</evidence>
<name>A0ABQ7UI30_SOLTU</name>
<evidence type="ECO:0008006" key="4">
    <source>
        <dbReference type="Google" id="ProtNLM"/>
    </source>
</evidence>
<protein>
    <recommendedName>
        <fullName evidence="4">DUF4283 domain-containing protein</fullName>
    </recommendedName>
</protein>
<accession>A0ABQ7UI30</accession>
<feature type="region of interest" description="Disordered" evidence="1">
    <location>
        <begin position="241"/>
        <end position="318"/>
    </location>
</feature>
<comment type="caution">
    <text evidence="2">The sequence shown here is derived from an EMBL/GenBank/DDBJ whole genome shotgun (WGS) entry which is preliminary data.</text>
</comment>
<dbReference type="PANTHER" id="PTHR31286">
    <property type="entry name" value="GLYCINE-RICH CELL WALL STRUCTURAL PROTEIN 1.8-LIKE"/>
    <property type="match status" value="1"/>
</dbReference>